<dbReference type="Proteomes" id="UP000501690">
    <property type="component" value="Linkage Group LG6"/>
</dbReference>
<dbReference type="EMBL" id="CP039350">
    <property type="protein sequence ID" value="QCD95482.1"/>
    <property type="molecule type" value="Genomic_DNA"/>
</dbReference>
<protein>
    <submittedName>
        <fullName evidence="1">Uncharacterized protein</fullName>
    </submittedName>
</protein>
<keyword evidence="2" id="KW-1185">Reference proteome</keyword>
<proteinExistence type="predicted"/>
<sequence>MEQQPFFSLPFSNAIVPDRKGSFFHVVAVSSLHRRSTVERASSVTRASSIVVIAEVAKSPPFRHSISLVVAIWLTMVSRGMFPFIYDSEERVFCVAGEMNEGVVKLFRRDAVVEDGGHDTLAAFRV</sequence>
<gene>
    <name evidence="1" type="ORF">DEO72_LG6g175</name>
</gene>
<organism evidence="1 2">
    <name type="scientific">Vigna unguiculata</name>
    <name type="common">Cowpea</name>
    <dbReference type="NCBI Taxonomy" id="3917"/>
    <lineage>
        <taxon>Eukaryota</taxon>
        <taxon>Viridiplantae</taxon>
        <taxon>Streptophyta</taxon>
        <taxon>Embryophyta</taxon>
        <taxon>Tracheophyta</taxon>
        <taxon>Spermatophyta</taxon>
        <taxon>Magnoliopsida</taxon>
        <taxon>eudicotyledons</taxon>
        <taxon>Gunneridae</taxon>
        <taxon>Pentapetalae</taxon>
        <taxon>rosids</taxon>
        <taxon>fabids</taxon>
        <taxon>Fabales</taxon>
        <taxon>Fabaceae</taxon>
        <taxon>Papilionoideae</taxon>
        <taxon>50 kb inversion clade</taxon>
        <taxon>NPAAA clade</taxon>
        <taxon>indigoferoid/millettioid clade</taxon>
        <taxon>Phaseoleae</taxon>
        <taxon>Vigna</taxon>
    </lineage>
</organism>
<dbReference type="AlphaFoldDB" id="A0A4D6M2P6"/>
<accession>A0A4D6M2P6</accession>
<evidence type="ECO:0000313" key="2">
    <source>
        <dbReference type="Proteomes" id="UP000501690"/>
    </source>
</evidence>
<name>A0A4D6M2P6_VIGUN</name>
<evidence type="ECO:0000313" key="1">
    <source>
        <dbReference type="EMBL" id="QCD95482.1"/>
    </source>
</evidence>
<reference evidence="1 2" key="1">
    <citation type="submission" date="2019-04" db="EMBL/GenBank/DDBJ databases">
        <title>An improved genome assembly and genetic linkage map for asparagus bean, Vigna unguiculata ssp. sesquipedialis.</title>
        <authorList>
            <person name="Xia Q."/>
            <person name="Zhang R."/>
            <person name="Dong Y."/>
        </authorList>
    </citation>
    <scope>NUCLEOTIDE SEQUENCE [LARGE SCALE GENOMIC DNA]</scope>
    <source>
        <tissue evidence="1">Leaf</tissue>
    </source>
</reference>